<evidence type="ECO:0000313" key="2">
    <source>
        <dbReference type="EMBL" id="HIW86659.1"/>
    </source>
</evidence>
<evidence type="ECO:0000313" key="3">
    <source>
        <dbReference type="Proteomes" id="UP000824267"/>
    </source>
</evidence>
<dbReference type="EMBL" id="DXGG01000003">
    <property type="protein sequence ID" value="HIW86659.1"/>
    <property type="molecule type" value="Genomic_DNA"/>
</dbReference>
<proteinExistence type="predicted"/>
<dbReference type="Pfam" id="PF13650">
    <property type="entry name" value="Asp_protease_2"/>
    <property type="match status" value="1"/>
</dbReference>
<organism evidence="2 3">
    <name type="scientific">Candidatus Onthomorpha intestinigallinarum</name>
    <dbReference type="NCBI Taxonomy" id="2840880"/>
    <lineage>
        <taxon>Bacteria</taxon>
        <taxon>Pseudomonadati</taxon>
        <taxon>Bacteroidota</taxon>
        <taxon>Bacteroidia</taxon>
        <taxon>Bacteroidales</taxon>
        <taxon>Candidatus Onthomorpha</taxon>
    </lineage>
</organism>
<feature type="signal peptide" evidence="1">
    <location>
        <begin position="1"/>
        <end position="23"/>
    </location>
</feature>
<accession>A0A9D1REZ1</accession>
<feature type="chain" id="PRO_5038402544" evidence="1">
    <location>
        <begin position="24"/>
        <end position="430"/>
    </location>
</feature>
<protein>
    <submittedName>
        <fullName evidence="2">Retropepsin-like domain-containing protein</fullName>
    </submittedName>
</protein>
<dbReference type="Gene3D" id="2.40.70.10">
    <property type="entry name" value="Acid Proteases"/>
    <property type="match status" value="2"/>
</dbReference>
<reference evidence="2" key="2">
    <citation type="submission" date="2021-04" db="EMBL/GenBank/DDBJ databases">
        <authorList>
            <person name="Gilroy R."/>
        </authorList>
    </citation>
    <scope>NUCLEOTIDE SEQUENCE</scope>
    <source>
        <strain evidence="2">Gambia16-930</strain>
    </source>
</reference>
<keyword evidence="1" id="KW-0732">Signal</keyword>
<comment type="caution">
    <text evidence="2">The sequence shown here is derived from an EMBL/GenBank/DDBJ whole genome shotgun (WGS) entry which is preliminary data.</text>
</comment>
<sequence length="430" mass="47258">MKIINRLSFLLCVFLLGHGSVYSQTLADVKMGEILNSGDLFQIREQYPILRDSLSMEMLNLVSEAQLGIGFNKLERAGSALDSLLQFHQTELGAETSVGMAALRAMNLLNLGLYSQAGKAGEDLVNAFKDVLPFESLYSFVFIERVGKALSNCAGSYLERPSHDITVPMKCDTAGRGFHFYIAVEVNGITKDYIFDTGCSFGNFVSEEYAEEVGLKIISDSIPVSGMNVGFVKLAVADSLKVGEIVYHNPIFMVAPPDETLDSVFTFDGVLGYHFIRDVGEVIIDNESGAFVFPYQISDGAPNMFLSSNTPIIRIEYEGKPFDMVFDTGNVKSNLGNEFARMFPEALSGLPEHESRFGGFGGVSKTTAVTLPEFGFSLSGQPVTLHDTEVWMESSGSQLLYSSLGADFVLSFKRLTINYKNMFVRGEPWL</sequence>
<dbReference type="InterPro" id="IPR034122">
    <property type="entry name" value="Retropepsin-like_bacterial"/>
</dbReference>
<dbReference type="CDD" id="cd05483">
    <property type="entry name" value="retropepsin_like_bacteria"/>
    <property type="match status" value="1"/>
</dbReference>
<reference evidence="2" key="1">
    <citation type="journal article" date="2021" name="PeerJ">
        <title>Extensive microbial diversity within the chicken gut microbiome revealed by metagenomics and culture.</title>
        <authorList>
            <person name="Gilroy R."/>
            <person name="Ravi A."/>
            <person name="Getino M."/>
            <person name="Pursley I."/>
            <person name="Horton D.L."/>
            <person name="Alikhan N.F."/>
            <person name="Baker D."/>
            <person name="Gharbi K."/>
            <person name="Hall N."/>
            <person name="Watson M."/>
            <person name="Adriaenssens E.M."/>
            <person name="Foster-Nyarko E."/>
            <person name="Jarju S."/>
            <person name="Secka A."/>
            <person name="Antonio M."/>
            <person name="Oren A."/>
            <person name="Chaudhuri R.R."/>
            <person name="La Ragione R."/>
            <person name="Hildebrand F."/>
            <person name="Pallen M.J."/>
        </authorList>
    </citation>
    <scope>NUCLEOTIDE SEQUENCE</scope>
    <source>
        <strain evidence="2">Gambia16-930</strain>
    </source>
</reference>
<dbReference type="InterPro" id="IPR021109">
    <property type="entry name" value="Peptidase_aspartic_dom_sf"/>
</dbReference>
<gene>
    <name evidence="2" type="ORF">IAC47_00070</name>
</gene>
<dbReference type="Proteomes" id="UP000824267">
    <property type="component" value="Unassembled WGS sequence"/>
</dbReference>
<name>A0A9D1REZ1_9BACT</name>
<evidence type="ECO:0000256" key="1">
    <source>
        <dbReference type="SAM" id="SignalP"/>
    </source>
</evidence>
<dbReference type="AlphaFoldDB" id="A0A9D1REZ1"/>